<sequence length="86" mass="10280">MVFLLEINNYSFYENKSLTWTKNNLVQNESSLNANDEKPIQCIYHLPKDLISILDNPFTDLEMVYSKKKYISSVDYFKRINQNHKK</sequence>
<reference evidence="1" key="1">
    <citation type="journal article" date="2020" name="Nature">
        <title>Giant virus diversity and host interactions through global metagenomics.</title>
        <authorList>
            <person name="Schulz F."/>
            <person name="Roux S."/>
            <person name="Paez-Espino D."/>
            <person name="Jungbluth S."/>
            <person name="Walsh D.A."/>
            <person name="Denef V.J."/>
            <person name="McMahon K.D."/>
            <person name="Konstantinidis K.T."/>
            <person name="Eloe-Fadrosh E.A."/>
            <person name="Kyrpides N.C."/>
            <person name="Woyke T."/>
        </authorList>
    </citation>
    <scope>NUCLEOTIDE SEQUENCE</scope>
    <source>
        <strain evidence="1">GVMAG-M-3300023179-2</strain>
    </source>
</reference>
<evidence type="ECO:0000313" key="1">
    <source>
        <dbReference type="EMBL" id="QHT26646.1"/>
    </source>
</evidence>
<dbReference type="AlphaFoldDB" id="A0A6C0EBV9"/>
<name>A0A6C0EBV9_9ZZZZ</name>
<dbReference type="EMBL" id="MN739800">
    <property type="protein sequence ID" value="QHT26646.1"/>
    <property type="molecule type" value="Genomic_DNA"/>
</dbReference>
<organism evidence="1">
    <name type="scientific">viral metagenome</name>
    <dbReference type="NCBI Taxonomy" id="1070528"/>
    <lineage>
        <taxon>unclassified sequences</taxon>
        <taxon>metagenomes</taxon>
        <taxon>organismal metagenomes</taxon>
    </lineage>
</organism>
<accession>A0A6C0EBV9</accession>
<protein>
    <submittedName>
        <fullName evidence="1">Uncharacterized protein</fullName>
    </submittedName>
</protein>
<proteinExistence type="predicted"/>